<proteinExistence type="predicted"/>
<feature type="signal peptide" evidence="2">
    <location>
        <begin position="1"/>
        <end position="20"/>
    </location>
</feature>
<feature type="compositionally biased region" description="Low complexity" evidence="1">
    <location>
        <begin position="22"/>
        <end position="37"/>
    </location>
</feature>
<dbReference type="EMBL" id="CP014544">
    <property type="protein sequence ID" value="AMO67365.1"/>
    <property type="molecule type" value="Genomic_DNA"/>
</dbReference>
<accession>A0A127M2A5</accession>
<dbReference type="PROSITE" id="PS51257">
    <property type="entry name" value="PROKAR_LIPOPROTEIN"/>
    <property type="match status" value="1"/>
</dbReference>
<dbReference type="Proteomes" id="UP000074119">
    <property type="component" value="Chromosome"/>
</dbReference>
<reference evidence="3 4" key="1">
    <citation type="submission" date="2015-12" db="EMBL/GenBank/DDBJ databases">
        <authorList>
            <person name="Shamseldin A."/>
            <person name="Moawad H."/>
            <person name="Abd El-Rahim W.M."/>
            <person name="Sadowsky M.J."/>
        </authorList>
    </citation>
    <scope>NUCLEOTIDE SEQUENCE [LARGE SCALE GENOMIC DNA]</scope>
    <source>
        <strain evidence="3 4">SM2</strain>
    </source>
</reference>
<protein>
    <submittedName>
        <fullName evidence="3">Peptidase M19</fullName>
    </submittedName>
</protein>
<gene>
    <name evidence="3" type="ORF">AZF00_03185</name>
</gene>
<evidence type="ECO:0000313" key="4">
    <source>
        <dbReference type="Proteomes" id="UP000074119"/>
    </source>
</evidence>
<dbReference type="RefSeq" id="WP_008250394.1">
    <property type="nucleotide sequence ID" value="NZ_CP014544.1"/>
</dbReference>
<feature type="chain" id="PRO_5007274927" evidence="2">
    <location>
        <begin position="21"/>
        <end position="742"/>
    </location>
</feature>
<dbReference type="Gene3D" id="3.20.20.140">
    <property type="entry name" value="Metal-dependent hydrolases"/>
    <property type="match status" value="1"/>
</dbReference>
<feature type="region of interest" description="Disordered" evidence="1">
    <location>
        <begin position="21"/>
        <end position="40"/>
    </location>
</feature>
<evidence type="ECO:0000313" key="3">
    <source>
        <dbReference type="EMBL" id="AMO67365.1"/>
    </source>
</evidence>
<sequence>MNVRLLPLVFLSFTLISACGGSSSSSTSSHSTPKPSSEVPQTRFAMANGCYALQSVKTAKYVVAAAESGYATTAASTSGAEAFFMQPATLGKYLFYTKDKRLLTAAADTISGEEAATDAAIWTINLNTSNASFSIVSDSTSQTMQVNDSGALIAGPASTEPAAQFKFAPATNCTSYPEMPTSISGETFKGRGVDKPIIGFADIHTHMGMSNEMSYAGDVGPSAGGVLYGGPIHRFGVDHALEDCEELHGPNGIRDGNNVISENPTDSHETKGWPTFVDWPRRDYLTHQVMYYKWVERAYLSGLRLMVNHGTNIAGLCNVGKVIAANPNADCDDMSVAVKQVEYLYEVQDYIDAQYGGPGKGWYRIVKSPQEARTVINDGKMAVVLGVEVAQVFDCGVTFLLGGIEQRNCDEAQIDSEIQRLWDLGVRHVYPFHDINSSLGGAGLFNGSTMNLLNFLDTKAFFKTTTCRDYPVDEPLVRSPGTEMATGIPGTGDDPISQAFFEVSAGASPLYPAGVRCNARTVTDLGEYALRALMKRGMVIDIDHAAYHSKDIMIELAEQEVPKYPLSSSHDAHGGLTSDQAAKMLKNGGVIYPYKGNGIKHKEFLEKLKFWRAKAGISDTDQVLGLGYGADANGFGGHPGPRGGDSEPVRYPFTLFSGDDWGPQFSGFKPVTVNMLLIPDSGKYWHIDETGMSHYGLVADFVEEVRLEGGKEALDALYNSAEGYVKMWERAYNRNANLSSAK</sequence>
<evidence type="ECO:0000256" key="1">
    <source>
        <dbReference type="SAM" id="MobiDB-lite"/>
    </source>
</evidence>
<keyword evidence="2" id="KW-0732">Signal</keyword>
<dbReference type="KEGG" id="zal:AZF00_03185"/>
<dbReference type="AlphaFoldDB" id="A0A127M2A5"/>
<dbReference type="SUPFAM" id="SSF51556">
    <property type="entry name" value="Metallo-dependent hydrolases"/>
    <property type="match status" value="1"/>
</dbReference>
<dbReference type="InterPro" id="IPR032466">
    <property type="entry name" value="Metal_Hydrolase"/>
</dbReference>
<dbReference type="STRING" id="1470434.AZF00_03185"/>
<organism evidence="3 4">
    <name type="scientific">Zhongshania aliphaticivorans</name>
    <dbReference type="NCBI Taxonomy" id="1470434"/>
    <lineage>
        <taxon>Bacteria</taxon>
        <taxon>Pseudomonadati</taxon>
        <taxon>Pseudomonadota</taxon>
        <taxon>Gammaproteobacteria</taxon>
        <taxon>Cellvibrionales</taxon>
        <taxon>Spongiibacteraceae</taxon>
        <taxon>Zhongshania</taxon>
    </lineage>
</organism>
<evidence type="ECO:0000256" key="2">
    <source>
        <dbReference type="SAM" id="SignalP"/>
    </source>
</evidence>
<name>A0A127M2A5_9GAMM</name>